<accession>A0A840WKL9</accession>
<dbReference type="SUPFAM" id="SSF53335">
    <property type="entry name" value="S-adenosyl-L-methionine-dependent methyltransferases"/>
    <property type="match status" value="1"/>
</dbReference>
<dbReference type="PANTHER" id="PTHR43460:SF1">
    <property type="entry name" value="METHYLTRANSFERASE TYPE 11 DOMAIN-CONTAINING PROTEIN"/>
    <property type="match status" value="1"/>
</dbReference>
<dbReference type="Proteomes" id="UP000579647">
    <property type="component" value="Unassembled WGS sequence"/>
</dbReference>
<keyword evidence="2" id="KW-0489">Methyltransferase</keyword>
<reference evidence="2 3" key="1">
    <citation type="submission" date="2020-08" db="EMBL/GenBank/DDBJ databases">
        <title>Sequencing the genomes of 1000 actinobacteria strains.</title>
        <authorList>
            <person name="Klenk H.-P."/>
        </authorList>
    </citation>
    <scope>NUCLEOTIDE SEQUENCE [LARGE SCALE GENOMIC DNA]</scope>
    <source>
        <strain evidence="2 3">DSM 44598</strain>
    </source>
</reference>
<dbReference type="InterPro" id="IPR013216">
    <property type="entry name" value="Methyltransf_11"/>
</dbReference>
<dbReference type="GO" id="GO:0032259">
    <property type="term" value="P:methylation"/>
    <property type="evidence" value="ECO:0007669"/>
    <property type="project" value="UniProtKB-KW"/>
</dbReference>
<evidence type="ECO:0000313" key="3">
    <source>
        <dbReference type="Proteomes" id="UP000579647"/>
    </source>
</evidence>
<proteinExistence type="predicted"/>
<dbReference type="InterPro" id="IPR052939">
    <property type="entry name" value="23S_rRNA_MeTrnsfrase_RlmA"/>
</dbReference>
<sequence>MDRTFDQLLDEAVNEPTEGWDFSWFEGRATEQRPSWGYQRLMGERMARATAALDIQTGGGEVLAGIPAHPPLTVATEAYPPNVTKATRLLHPRGVAVVADPDEPPLPFADASFDLVVCRHPVTVWWNEIARVLAPGGTYLAQHVGPSSAAELYEYFLGPQSDEDNNVRHPDHDRAGAEAAGLEVVDLRAERLRLEFHDVGTVVYFLRKVVWMVPGFTVDEYLDRLRELHEQIEERGPFVAHSARHLIEARRPE</sequence>
<keyword evidence="3" id="KW-1185">Reference proteome</keyword>
<dbReference type="AlphaFoldDB" id="A0A840WKL9"/>
<comment type="caution">
    <text evidence="2">The sequence shown here is derived from an EMBL/GenBank/DDBJ whole genome shotgun (WGS) entry which is preliminary data.</text>
</comment>
<dbReference type="PANTHER" id="PTHR43460">
    <property type="entry name" value="METHYLTRANSFERASE"/>
    <property type="match status" value="1"/>
</dbReference>
<dbReference type="CDD" id="cd02440">
    <property type="entry name" value="AdoMet_MTases"/>
    <property type="match status" value="1"/>
</dbReference>
<evidence type="ECO:0000313" key="2">
    <source>
        <dbReference type="EMBL" id="MBB5492395.1"/>
    </source>
</evidence>
<dbReference type="RefSeq" id="WP_184365861.1">
    <property type="nucleotide sequence ID" value="NZ_BAAAKM010000050.1"/>
</dbReference>
<organism evidence="2 3">
    <name type="scientific">Nocardiopsis metallicus</name>
    <dbReference type="NCBI Taxonomy" id="179819"/>
    <lineage>
        <taxon>Bacteria</taxon>
        <taxon>Bacillati</taxon>
        <taxon>Actinomycetota</taxon>
        <taxon>Actinomycetes</taxon>
        <taxon>Streptosporangiales</taxon>
        <taxon>Nocardiopsidaceae</taxon>
        <taxon>Nocardiopsis</taxon>
    </lineage>
</organism>
<gene>
    <name evidence="2" type="ORF">HNR07_003532</name>
</gene>
<feature type="domain" description="Methyltransferase type 11" evidence="1">
    <location>
        <begin position="53"/>
        <end position="140"/>
    </location>
</feature>
<dbReference type="EMBL" id="JACHDO010000001">
    <property type="protein sequence ID" value="MBB5492395.1"/>
    <property type="molecule type" value="Genomic_DNA"/>
</dbReference>
<dbReference type="InterPro" id="IPR029063">
    <property type="entry name" value="SAM-dependent_MTases_sf"/>
</dbReference>
<name>A0A840WKL9_9ACTN</name>
<dbReference type="GO" id="GO:0008757">
    <property type="term" value="F:S-adenosylmethionine-dependent methyltransferase activity"/>
    <property type="evidence" value="ECO:0007669"/>
    <property type="project" value="InterPro"/>
</dbReference>
<dbReference type="Pfam" id="PF08241">
    <property type="entry name" value="Methyltransf_11"/>
    <property type="match status" value="1"/>
</dbReference>
<keyword evidence="2" id="KW-0808">Transferase</keyword>
<dbReference type="Gene3D" id="3.40.50.150">
    <property type="entry name" value="Vaccinia Virus protein VP39"/>
    <property type="match status" value="1"/>
</dbReference>
<evidence type="ECO:0000259" key="1">
    <source>
        <dbReference type="Pfam" id="PF08241"/>
    </source>
</evidence>
<protein>
    <submittedName>
        <fullName evidence="2">SAM-dependent methyltransferase</fullName>
    </submittedName>
</protein>